<dbReference type="AlphaFoldDB" id="A0A914NE44"/>
<sequence length="78" mass="8827">MAAGFGSRRIEQMISLFGKYKNCVFKARLDLNFLPNNIPSNVVFTDKIVKQQNILAKSNTKLFISHCGLNSLNEAFNF</sequence>
<accession>A0A914NE44</accession>
<name>A0A914NE44_MELIC</name>
<dbReference type="Gene3D" id="3.40.50.2000">
    <property type="entry name" value="Glycogen Phosphorylase B"/>
    <property type="match status" value="1"/>
</dbReference>
<evidence type="ECO:0000313" key="2">
    <source>
        <dbReference type="WBParaSite" id="Minc3s05723g38717"/>
    </source>
</evidence>
<dbReference type="SUPFAM" id="SSF53756">
    <property type="entry name" value="UDP-Glycosyltransferase/glycogen phosphorylase"/>
    <property type="match status" value="1"/>
</dbReference>
<dbReference type="Proteomes" id="UP000887563">
    <property type="component" value="Unplaced"/>
</dbReference>
<protein>
    <submittedName>
        <fullName evidence="2">Glucuronosyltransferase</fullName>
    </submittedName>
</protein>
<organism evidence="1 2">
    <name type="scientific">Meloidogyne incognita</name>
    <name type="common">Southern root-knot nematode worm</name>
    <name type="synonym">Oxyuris incognita</name>
    <dbReference type="NCBI Taxonomy" id="6306"/>
    <lineage>
        <taxon>Eukaryota</taxon>
        <taxon>Metazoa</taxon>
        <taxon>Ecdysozoa</taxon>
        <taxon>Nematoda</taxon>
        <taxon>Chromadorea</taxon>
        <taxon>Rhabditida</taxon>
        <taxon>Tylenchina</taxon>
        <taxon>Tylenchomorpha</taxon>
        <taxon>Tylenchoidea</taxon>
        <taxon>Meloidogynidae</taxon>
        <taxon>Meloidogyninae</taxon>
        <taxon>Meloidogyne</taxon>
        <taxon>Meloidogyne incognita group</taxon>
    </lineage>
</organism>
<keyword evidence="1" id="KW-1185">Reference proteome</keyword>
<proteinExistence type="predicted"/>
<evidence type="ECO:0000313" key="1">
    <source>
        <dbReference type="Proteomes" id="UP000887563"/>
    </source>
</evidence>
<reference evidence="2" key="1">
    <citation type="submission" date="2022-11" db="UniProtKB">
        <authorList>
            <consortium name="WormBaseParasite"/>
        </authorList>
    </citation>
    <scope>IDENTIFICATION</scope>
</reference>
<dbReference type="WBParaSite" id="Minc3s05723g38717">
    <property type="protein sequence ID" value="Minc3s05723g38717"/>
    <property type="gene ID" value="Minc3s05723g38717"/>
</dbReference>